<gene>
    <name evidence="2" type="primary">ORF2573</name>
</gene>
<dbReference type="AlphaFoldDB" id="A0A0B6XWK0"/>
<reference evidence="2" key="1">
    <citation type="submission" date="2014-12" db="EMBL/GenBank/DDBJ databases">
        <title>Insight into the proteome of Arion vulgaris.</title>
        <authorList>
            <person name="Aradska J."/>
            <person name="Bulat T."/>
            <person name="Smidak R."/>
            <person name="Sarate P."/>
            <person name="Gangsoo J."/>
            <person name="Sialana F."/>
            <person name="Bilban M."/>
            <person name="Lubec G."/>
        </authorList>
    </citation>
    <scope>NUCLEOTIDE SEQUENCE</scope>
    <source>
        <tissue evidence="2">Skin</tissue>
    </source>
</reference>
<evidence type="ECO:0000256" key="1">
    <source>
        <dbReference type="SAM" id="MobiDB-lite"/>
    </source>
</evidence>
<proteinExistence type="predicted"/>
<organism evidence="2">
    <name type="scientific">Arion vulgaris</name>
    <dbReference type="NCBI Taxonomy" id="1028688"/>
    <lineage>
        <taxon>Eukaryota</taxon>
        <taxon>Metazoa</taxon>
        <taxon>Spiralia</taxon>
        <taxon>Lophotrochozoa</taxon>
        <taxon>Mollusca</taxon>
        <taxon>Gastropoda</taxon>
        <taxon>Heterobranchia</taxon>
        <taxon>Euthyneura</taxon>
        <taxon>Panpulmonata</taxon>
        <taxon>Eupulmonata</taxon>
        <taxon>Stylommatophora</taxon>
        <taxon>Helicina</taxon>
        <taxon>Arionoidea</taxon>
        <taxon>Arionidae</taxon>
        <taxon>Arion</taxon>
    </lineage>
</organism>
<accession>A0A0B6XWK0</accession>
<evidence type="ECO:0000313" key="2">
    <source>
        <dbReference type="EMBL" id="CEK47896.1"/>
    </source>
</evidence>
<feature type="region of interest" description="Disordered" evidence="1">
    <location>
        <begin position="65"/>
        <end position="85"/>
    </location>
</feature>
<dbReference type="EMBL" id="HACG01001031">
    <property type="protein sequence ID" value="CEK47896.1"/>
    <property type="molecule type" value="Transcribed_RNA"/>
</dbReference>
<feature type="non-terminal residue" evidence="2">
    <location>
        <position position="1"/>
    </location>
</feature>
<name>A0A0B6XWK0_9EUPU</name>
<feature type="compositionally biased region" description="Polar residues" evidence="1">
    <location>
        <begin position="70"/>
        <end position="85"/>
    </location>
</feature>
<feature type="non-terminal residue" evidence="2">
    <location>
        <position position="85"/>
    </location>
</feature>
<protein>
    <submittedName>
        <fullName evidence="2">Uncharacterized protein</fullName>
    </submittedName>
</protein>
<sequence length="85" mass="9524">DSFLDSRHLPIIFDDYKRKELACCHERPAGHSNMTSVSLGYPELPFGVHATKPFTYRKQELDLSLGPVMSPQSNNNNKSSVDGDD</sequence>